<sequence>MYLLKPLTDKLEGFSQSLLQCIMKLLVNCSPHGFQLFTIILHYAVQLQLQFLPHGLQLLFVALRQPRHAGIY</sequence>
<dbReference type="EMBL" id="VSSQ01134954">
    <property type="protein sequence ID" value="MPN60113.1"/>
    <property type="molecule type" value="Genomic_DNA"/>
</dbReference>
<organism evidence="1">
    <name type="scientific">bioreactor metagenome</name>
    <dbReference type="NCBI Taxonomy" id="1076179"/>
    <lineage>
        <taxon>unclassified sequences</taxon>
        <taxon>metagenomes</taxon>
        <taxon>ecological metagenomes</taxon>
    </lineage>
</organism>
<accession>A0A645JKE6</accession>
<name>A0A645JKE6_9ZZZZ</name>
<protein>
    <submittedName>
        <fullName evidence="1">Uncharacterized protein</fullName>
    </submittedName>
</protein>
<comment type="caution">
    <text evidence="1">The sequence shown here is derived from an EMBL/GenBank/DDBJ whole genome shotgun (WGS) entry which is preliminary data.</text>
</comment>
<evidence type="ECO:0000313" key="1">
    <source>
        <dbReference type="EMBL" id="MPN60113.1"/>
    </source>
</evidence>
<dbReference type="AlphaFoldDB" id="A0A645JKE6"/>
<reference evidence="1" key="1">
    <citation type="submission" date="2019-08" db="EMBL/GenBank/DDBJ databases">
        <authorList>
            <person name="Kucharzyk K."/>
            <person name="Murdoch R.W."/>
            <person name="Higgins S."/>
            <person name="Loffler F."/>
        </authorList>
    </citation>
    <scope>NUCLEOTIDE SEQUENCE</scope>
</reference>
<gene>
    <name evidence="1" type="ORF">SDC9_207838</name>
</gene>
<proteinExistence type="predicted"/>